<proteinExistence type="inferred from homology"/>
<dbReference type="RefSeq" id="WP_380800628.1">
    <property type="nucleotide sequence ID" value="NZ_JBHUIV010000010.1"/>
</dbReference>
<dbReference type="InterPro" id="IPR050546">
    <property type="entry name" value="Glycosyl_Hydrlase_16"/>
</dbReference>
<dbReference type="PANTHER" id="PTHR10963:SF55">
    <property type="entry name" value="GLYCOSIDE HYDROLASE FAMILY 16 PROTEIN"/>
    <property type="match status" value="1"/>
</dbReference>
<gene>
    <name evidence="4" type="ORF">ACFSKV_04295</name>
</gene>
<name>A0ABW5B3T4_9BACT</name>
<feature type="signal peptide" evidence="2">
    <location>
        <begin position="1"/>
        <end position="22"/>
    </location>
</feature>
<evidence type="ECO:0000259" key="3">
    <source>
        <dbReference type="PROSITE" id="PS51762"/>
    </source>
</evidence>
<comment type="caution">
    <text evidence="4">The sequence shown here is derived from an EMBL/GenBank/DDBJ whole genome shotgun (WGS) entry which is preliminary data.</text>
</comment>
<dbReference type="PROSITE" id="PS51762">
    <property type="entry name" value="GH16_2"/>
    <property type="match status" value="1"/>
</dbReference>
<dbReference type="SUPFAM" id="SSF49899">
    <property type="entry name" value="Concanavalin A-like lectins/glucanases"/>
    <property type="match status" value="1"/>
</dbReference>
<dbReference type="Gene3D" id="2.60.120.200">
    <property type="match status" value="1"/>
</dbReference>
<dbReference type="InterPro" id="IPR013320">
    <property type="entry name" value="ConA-like_dom_sf"/>
</dbReference>
<feature type="domain" description="GH16" evidence="3">
    <location>
        <begin position="120"/>
        <end position="373"/>
    </location>
</feature>
<accession>A0ABW5B3T4</accession>
<keyword evidence="5" id="KW-1185">Reference proteome</keyword>
<feature type="chain" id="PRO_5045300667" evidence="2">
    <location>
        <begin position="23"/>
        <end position="373"/>
    </location>
</feature>
<evidence type="ECO:0000256" key="1">
    <source>
        <dbReference type="ARBA" id="ARBA00006865"/>
    </source>
</evidence>
<dbReference type="PANTHER" id="PTHR10963">
    <property type="entry name" value="GLYCOSYL HYDROLASE-RELATED"/>
    <property type="match status" value="1"/>
</dbReference>
<reference evidence="5" key="1">
    <citation type="journal article" date="2019" name="Int. J. Syst. Evol. Microbiol.">
        <title>The Global Catalogue of Microorganisms (GCM) 10K type strain sequencing project: providing services to taxonomists for standard genome sequencing and annotation.</title>
        <authorList>
            <consortium name="The Broad Institute Genomics Platform"/>
            <consortium name="The Broad Institute Genome Sequencing Center for Infectious Disease"/>
            <person name="Wu L."/>
            <person name="Ma J."/>
        </authorList>
    </citation>
    <scope>NUCLEOTIDE SEQUENCE [LARGE SCALE GENOMIC DNA]</scope>
    <source>
        <strain evidence="5">KCTC 19812</strain>
    </source>
</reference>
<dbReference type="Proteomes" id="UP001597414">
    <property type="component" value="Unassembled WGS sequence"/>
</dbReference>
<protein>
    <submittedName>
        <fullName evidence="4">Family 16 glycosylhydrolase</fullName>
    </submittedName>
</protein>
<comment type="similarity">
    <text evidence="1">Belongs to the glycosyl hydrolase 16 family.</text>
</comment>
<evidence type="ECO:0000256" key="2">
    <source>
        <dbReference type="SAM" id="SignalP"/>
    </source>
</evidence>
<dbReference type="InterPro" id="IPR000757">
    <property type="entry name" value="Beta-glucanase-like"/>
</dbReference>
<keyword evidence="2" id="KW-0732">Signal</keyword>
<dbReference type="Pfam" id="PF00722">
    <property type="entry name" value="Glyco_hydro_16"/>
    <property type="match status" value="1"/>
</dbReference>
<organism evidence="4 5">
    <name type="scientific">Shivajiella indica</name>
    <dbReference type="NCBI Taxonomy" id="872115"/>
    <lineage>
        <taxon>Bacteria</taxon>
        <taxon>Pseudomonadati</taxon>
        <taxon>Bacteroidota</taxon>
        <taxon>Cytophagia</taxon>
        <taxon>Cytophagales</taxon>
        <taxon>Cyclobacteriaceae</taxon>
        <taxon>Shivajiella</taxon>
    </lineage>
</organism>
<evidence type="ECO:0000313" key="5">
    <source>
        <dbReference type="Proteomes" id="UP001597414"/>
    </source>
</evidence>
<dbReference type="CDD" id="cd08023">
    <property type="entry name" value="GH16_laminarinase_like"/>
    <property type="match status" value="1"/>
</dbReference>
<dbReference type="EMBL" id="JBHUIV010000010">
    <property type="protein sequence ID" value="MFD2200773.1"/>
    <property type="molecule type" value="Genomic_DNA"/>
</dbReference>
<evidence type="ECO:0000313" key="4">
    <source>
        <dbReference type="EMBL" id="MFD2200773.1"/>
    </source>
</evidence>
<sequence length="373" mass="42282">MMIKIKYIVLLLLAAWMSNACKQEEVDEKVQLPTNLQVAVSQTDRGLVTVVFSAQNANFFRVGFGVDGKVPELVQGNQASFTYRQAGRYTITVQAHVTENDFIKEEREVTISEAVFGLKIPESGFESPMTYEGYNLVWNDEFDGNQLSQDWVHELGDGCPNLCGWGNNELQWYRRENIKVENGLLIIQAKQESAGGRNYTSSRIKTQGRKSFKFGRVDIRAALPKGQGIWPALWMLGDNIDQVGWPRCGEIDIMEMVGGNSNGRDNTVHGTVHWDNNGTYANFGGSVTLDQGIFNDNFHVFSIIWDEEKIVWLLDNTPYHEIDIRPTGLDEFRESFFFLFNIAVGGNWPGSPDGTTYFPQQMVVDYVRVFQKE</sequence>